<reference evidence="2" key="1">
    <citation type="submission" date="2014-09" db="EMBL/GenBank/DDBJ databases">
        <authorList>
            <person name="Mudge J."/>
            <person name="Ramaraj T."/>
            <person name="Lindquist I.E."/>
            <person name="Bharti A.K."/>
            <person name="Sundararajan A."/>
            <person name="Cameron C.T."/>
            <person name="Woodward J.E."/>
            <person name="May G.D."/>
            <person name="Brubaker C."/>
            <person name="Broadhvest J."/>
            <person name="Wilkins T.A."/>
        </authorList>
    </citation>
    <scope>NUCLEOTIDE SEQUENCE</scope>
    <source>
        <strain evidence="2">cv. AKA8401</strain>
    </source>
</reference>
<dbReference type="EMBL" id="JRRC01459013">
    <property type="protein sequence ID" value="KHG06733.1"/>
    <property type="molecule type" value="Genomic_DNA"/>
</dbReference>
<evidence type="ECO:0000313" key="2">
    <source>
        <dbReference type="Proteomes" id="UP000032142"/>
    </source>
</evidence>
<gene>
    <name evidence="1" type="ORF">F383_33152</name>
</gene>
<comment type="caution">
    <text evidence="1">The sequence shown here is derived from an EMBL/GenBank/DDBJ whole genome shotgun (WGS) entry which is preliminary data.</text>
</comment>
<protein>
    <submittedName>
        <fullName evidence="1">Uncharacterized protein</fullName>
    </submittedName>
</protein>
<accession>A0A0B0MXC1</accession>
<proteinExistence type="predicted"/>
<dbReference type="Proteomes" id="UP000032142">
    <property type="component" value="Unassembled WGS sequence"/>
</dbReference>
<organism evidence="1 2">
    <name type="scientific">Gossypium arboreum</name>
    <name type="common">Tree cotton</name>
    <name type="synonym">Gossypium nanking</name>
    <dbReference type="NCBI Taxonomy" id="29729"/>
    <lineage>
        <taxon>Eukaryota</taxon>
        <taxon>Viridiplantae</taxon>
        <taxon>Streptophyta</taxon>
        <taxon>Embryophyta</taxon>
        <taxon>Tracheophyta</taxon>
        <taxon>Spermatophyta</taxon>
        <taxon>Magnoliopsida</taxon>
        <taxon>eudicotyledons</taxon>
        <taxon>Gunneridae</taxon>
        <taxon>Pentapetalae</taxon>
        <taxon>rosids</taxon>
        <taxon>malvids</taxon>
        <taxon>Malvales</taxon>
        <taxon>Malvaceae</taxon>
        <taxon>Malvoideae</taxon>
        <taxon>Gossypium</taxon>
    </lineage>
</organism>
<dbReference type="AlphaFoldDB" id="A0A0B0MXC1"/>
<evidence type="ECO:0000313" key="1">
    <source>
        <dbReference type="EMBL" id="KHG06733.1"/>
    </source>
</evidence>
<name>A0A0B0MXC1_GOSAR</name>
<sequence>MVSHENTYRILCHDICILTIPMVRTGLFRYRHIIGTFLSITFAALI</sequence>
<keyword evidence="2" id="KW-1185">Reference proteome</keyword>